<dbReference type="STRING" id="1691903.A9B99_09165"/>
<dbReference type="NCBIfam" id="TIGR01509">
    <property type="entry name" value="HAD-SF-IA-v3"/>
    <property type="match status" value="1"/>
</dbReference>
<dbReference type="SFLD" id="SFLDS00003">
    <property type="entry name" value="Haloacid_Dehalogenase"/>
    <property type="match status" value="1"/>
</dbReference>
<dbReference type="NCBIfam" id="TIGR01549">
    <property type="entry name" value="HAD-SF-IA-v1"/>
    <property type="match status" value="1"/>
</dbReference>
<dbReference type="Gene3D" id="3.40.50.1000">
    <property type="entry name" value="HAD superfamily/HAD-like"/>
    <property type="match status" value="1"/>
</dbReference>
<evidence type="ECO:0000256" key="1">
    <source>
        <dbReference type="ARBA" id="ARBA00022723"/>
    </source>
</evidence>
<dbReference type="InterPro" id="IPR006439">
    <property type="entry name" value="HAD-SF_hydro_IA"/>
</dbReference>
<dbReference type="PANTHER" id="PTHR18901:SF38">
    <property type="entry name" value="PSEUDOURIDINE-5'-PHOSPHATASE"/>
    <property type="match status" value="1"/>
</dbReference>
<dbReference type="InterPro" id="IPR023198">
    <property type="entry name" value="PGP-like_dom2"/>
</dbReference>
<dbReference type="GO" id="GO:0046872">
    <property type="term" value="F:metal ion binding"/>
    <property type="evidence" value="ECO:0007669"/>
    <property type="project" value="UniProtKB-KW"/>
</dbReference>
<dbReference type="Pfam" id="PF00702">
    <property type="entry name" value="Hydrolase"/>
    <property type="match status" value="1"/>
</dbReference>
<dbReference type="PANTHER" id="PTHR18901">
    <property type="entry name" value="2-DEOXYGLUCOSE-6-PHOSPHATE PHOSPHATASE 2"/>
    <property type="match status" value="1"/>
</dbReference>
<dbReference type="InterPro" id="IPR023214">
    <property type="entry name" value="HAD_sf"/>
</dbReference>
<dbReference type="PRINTS" id="PR00413">
    <property type="entry name" value="HADHALOGNASE"/>
</dbReference>
<keyword evidence="3" id="KW-1185">Reference proteome</keyword>
<dbReference type="OrthoDB" id="9800058at2"/>
<dbReference type="SFLD" id="SFLDG01129">
    <property type="entry name" value="C1.5:_HAD__Beta-PGM__Phosphata"/>
    <property type="match status" value="1"/>
</dbReference>
<dbReference type="PROSITE" id="PS51257">
    <property type="entry name" value="PROKAR_LIPOPROTEIN"/>
    <property type="match status" value="1"/>
</dbReference>
<dbReference type="Gene3D" id="1.10.150.240">
    <property type="entry name" value="Putative phosphatase, domain 2"/>
    <property type="match status" value="1"/>
</dbReference>
<organism evidence="2 3">
    <name type="scientific">Mangrovibacter phragmitis</name>
    <dbReference type="NCBI Taxonomy" id="1691903"/>
    <lineage>
        <taxon>Bacteria</taxon>
        <taxon>Pseudomonadati</taxon>
        <taxon>Pseudomonadota</taxon>
        <taxon>Gammaproteobacteria</taxon>
        <taxon>Enterobacterales</taxon>
        <taxon>Enterobacteriaceae</taxon>
        <taxon>Mangrovibacter</taxon>
    </lineage>
</organism>
<dbReference type="RefSeq" id="WP_064598469.1">
    <property type="nucleotide sequence ID" value="NZ_JBDJAE010000019.1"/>
</dbReference>
<gene>
    <name evidence="2" type="ORF">A9B99_09165</name>
</gene>
<comment type="caution">
    <text evidence="2">The sequence shown here is derived from an EMBL/GenBank/DDBJ whole genome shotgun (WGS) entry which is preliminary data.</text>
</comment>
<evidence type="ECO:0000313" key="3">
    <source>
        <dbReference type="Proteomes" id="UP000078225"/>
    </source>
</evidence>
<dbReference type="SUPFAM" id="SSF56784">
    <property type="entry name" value="HAD-like"/>
    <property type="match status" value="1"/>
</dbReference>
<protein>
    <submittedName>
        <fullName evidence="2">HAD family hydrolase</fullName>
    </submittedName>
</protein>
<evidence type="ECO:0000313" key="2">
    <source>
        <dbReference type="EMBL" id="OAT76470.1"/>
    </source>
</evidence>
<name>A0A1B7L2B5_9ENTR</name>
<sequence>MKVKAVIFDMDGVIIDSEPFWQQAQITALAACQVQATVAQCEALTKGKRLDEIARLWCQHFNLPTQPGQLEQAILHHVTTSITANGKPLPGVGAVLHTLQQSNYRIALATSSSHQVIDAVFDKLQLRHYFEVVSSADDEPRGKPDPAVYLSTARKLSLPAAECLVVEDSLNGFRAAQAAGMPVCMVTPACHQPEFHGAAGRYCSLAEMLATLPEPATEPA</sequence>
<keyword evidence="1" id="KW-0479">Metal-binding</keyword>
<dbReference type="InterPro" id="IPR036412">
    <property type="entry name" value="HAD-like_sf"/>
</dbReference>
<proteinExistence type="predicted"/>
<keyword evidence="2" id="KW-0378">Hydrolase</keyword>
<dbReference type="EMBL" id="LYRP01000022">
    <property type="protein sequence ID" value="OAT76470.1"/>
    <property type="molecule type" value="Genomic_DNA"/>
</dbReference>
<dbReference type="SFLD" id="SFLDG01135">
    <property type="entry name" value="C1.5.6:_HAD__Beta-PGM__Phospha"/>
    <property type="match status" value="1"/>
</dbReference>
<dbReference type="Proteomes" id="UP000078225">
    <property type="component" value="Unassembled WGS sequence"/>
</dbReference>
<reference evidence="3" key="1">
    <citation type="submission" date="2016-05" db="EMBL/GenBank/DDBJ databases">
        <authorList>
            <person name="Behera P."/>
            <person name="Vaishampayan P."/>
            <person name="Singh N."/>
            <person name="Raina V."/>
            <person name="Suar M."/>
            <person name="Pattnaik A."/>
            <person name="Rastogi G."/>
        </authorList>
    </citation>
    <scope>NUCLEOTIDE SEQUENCE [LARGE SCALE GENOMIC DNA]</scope>
    <source>
        <strain evidence="3">MP23</strain>
    </source>
</reference>
<accession>A0A1B7L2B5</accession>
<dbReference type="AlphaFoldDB" id="A0A1B7L2B5"/>
<dbReference type="GO" id="GO:0016787">
    <property type="term" value="F:hydrolase activity"/>
    <property type="evidence" value="ECO:0007669"/>
    <property type="project" value="UniProtKB-KW"/>
</dbReference>